<protein>
    <submittedName>
        <fullName evidence="1">Uncharacterized protein</fullName>
    </submittedName>
</protein>
<proteinExistence type="predicted"/>
<keyword evidence="2" id="KW-1185">Reference proteome</keyword>
<dbReference type="AlphaFoldDB" id="A0A9N9SHJ7"/>
<dbReference type="Proteomes" id="UP001153737">
    <property type="component" value="Chromosome 5"/>
</dbReference>
<dbReference type="EMBL" id="OU896711">
    <property type="protein sequence ID" value="CAG9822127.1"/>
    <property type="molecule type" value="Genomic_DNA"/>
</dbReference>
<accession>A0A9N9SHJ7</accession>
<dbReference type="OrthoDB" id="10069609at2759"/>
<reference evidence="1" key="1">
    <citation type="submission" date="2022-01" db="EMBL/GenBank/DDBJ databases">
        <authorList>
            <person name="King R."/>
        </authorList>
    </citation>
    <scope>NUCLEOTIDE SEQUENCE</scope>
</reference>
<reference evidence="1" key="2">
    <citation type="submission" date="2022-10" db="EMBL/GenBank/DDBJ databases">
        <authorList>
            <consortium name="ENA_rothamsted_submissions"/>
            <consortium name="culmorum"/>
            <person name="King R."/>
        </authorList>
    </citation>
    <scope>NUCLEOTIDE SEQUENCE</scope>
</reference>
<gene>
    <name evidence="1" type="ORF">PHAECO_LOCUS9632</name>
</gene>
<name>A0A9N9SHJ7_PHACE</name>
<evidence type="ECO:0000313" key="1">
    <source>
        <dbReference type="EMBL" id="CAG9822127.1"/>
    </source>
</evidence>
<sequence length="80" mass="9065">MKSRTNQPDPETHAIEVKAKFGPRDKSLNHWVIETTPDTRAILLDKSLIYIGWSACTVKDHVRVVRCFKVKNSGICRVSA</sequence>
<organism evidence="1 2">
    <name type="scientific">Phaedon cochleariae</name>
    <name type="common">Mustard beetle</name>
    <dbReference type="NCBI Taxonomy" id="80249"/>
    <lineage>
        <taxon>Eukaryota</taxon>
        <taxon>Metazoa</taxon>
        <taxon>Ecdysozoa</taxon>
        <taxon>Arthropoda</taxon>
        <taxon>Hexapoda</taxon>
        <taxon>Insecta</taxon>
        <taxon>Pterygota</taxon>
        <taxon>Neoptera</taxon>
        <taxon>Endopterygota</taxon>
        <taxon>Coleoptera</taxon>
        <taxon>Polyphaga</taxon>
        <taxon>Cucujiformia</taxon>
        <taxon>Chrysomeloidea</taxon>
        <taxon>Chrysomelidae</taxon>
        <taxon>Chrysomelinae</taxon>
        <taxon>Chrysomelini</taxon>
        <taxon>Phaedon</taxon>
    </lineage>
</organism>
<evidence type="ECO:0000313" key="2">
    <source>
        <dbReference type="Proteomes" id="UP001153737"/>
    </source>
</evidence>